<dbReference type="InterPro" id="IPR027417">
    <property type="entry name" value="P-loop_NTPase"/>
</dbReference>
<sequence length="753" mass="85017">MGSNFSKTARDATGTKAPSTKPGAMARQHVLGSEMGDIKSKDIISASAREAVAPPLVEGSEMADIEAWDAIDAATGDGFCKLLAQLQAIKNDLELFEINAKGSIDSGAIDGVNELNARALKIMSDLESVGIYEQNGITSIAEDVRQELEANFISIKEAFERVGTDERDGITSIAEDVRRELDAKFISIKEALERVRIKAIYSIDVATESRCAKIELVTEENMRKIDTLNEKEYELKRDEMLRVMMKHYAKTLSQVTTSPLNDWVQAPLADIYMPSNLQLMKKDKGSFIKSGTQITEYRNVFLTDGEQSRPTFIQGEAGSGKLTFLAKLIMDWCSAMTTKLVEALPTAETNSADRDSRIKRGHYFKDFTSLKSYMFIFHVTLRESVLEFEIFEMIKHQIIDSIYSKEDRDNAYKLLIQIMKRERCLVLLDGLDEWNGTGGHNLQTLAVSLSQCDMLITTRPWKMSQSKILDSKIDRLLQLEGVNEPFDVSKRLLACRGEYKESKALDNKHSEFKSYVFKNDLYELLVSPMLLSLIVQSWSEGTELKGSRCEIYSLLLESLLKKANSETSEFQRPPFRCFTWTQYIKPNNEHVDRLAEAAFYLFFSDKRENSLVFSITDLKNSNSKLHEQERLDFALKSGILSATRKGSILRSSLAFSFIHKSLHEFLAAYHIARNTHLNLIDDVISGYLHRQKDAYLDISQVFIFLCGLDILGANKLSGIMDEHNNARVKSGFDNNLCGIILTGYMRSCCQCAN</sequence>
<reference evidence="2" key="1">
    <citation type="journal article" date="2019" name="bioRxiv">
        <title>The Genome of the Zebra Mussel, Dreissena polymorpha: A Resource for Invasive Species Research.</title>
        <authorList>
            <person name="McCartney M.A."/>
            <person name="Auch B."/>
            <person name="Kono T."/>
            <person name="Mallez S."/>
            <person name="Zhang Y."/>
            <person name="Obille A."/>
            <person name="Becker A."/>
            <person name="Abrahante J.E."/>
            <person name="Garbe J."/>
            <person name="Badalamenti J.P."/>
            <person name="Herman A."/>
            <person name="Mangelson H."/>
            <person name="Liachko I."/>
            <person name="Sullivan S."/>
            <person name="Sone E.D."/>
            <person name="Koren S."/>
            <person name="Silverstein K.A.T."/>
            <person name="Beckman K.B."/>
            <person name="Gohl D.M."/>
        </authorList>
    </citation>
    <scope>NUCLEOTIDE SEQUENCE</scope>
    <source>
        <strain evidence="2">Duluth1</strain>
        <tissue evidence="2">Whole animal</tissue>
    </source>
</reference>
<evidence type="ECO:0000313" key="3">
    <source>
        <dbReference type="Proteomes" id="UP000828390"/>
    </source>
</evidence>
<reference evidence="2" key="2">
    <citation type="submission" date="2020-11" db="EMBL/GenBank/DDBJ databases">
        <authorList>
            <person name="McCartney M.A."/>
            <person name="Auch B."/>
            <person name="Kono T."/>
            <person name="Mallez S."/>
            <person name="Becker A."/>
            <person name="Gohl D.M."/>
            <person name="Silverstein K.A.T."/>
            <person name="Koren S."/>
            <person name="Bechman K.B."/>
            <person name="Herman A."/>
            <person name="Abrahante J.E."/>
            <person name="Garbe J."/>
        </authorList>
    </citation>
    <scope>NUCLEOTIDE SEQUENCE</scope>
    <source>
        <strain evidence="2">Duluth1</strain>
        <tissue evidence="2">Whole animal</tissue>
    </source>
</reference>
<dbReference type="AlphaFoldDB" id="A0A9D4IYD3"/>
<protein>
    <recommendedName>
        <fullName evidence="4">NACHT domain-containing protein</fullName>
    </recommendedName>
</protein>
<accession>A0A9D4IYD3</accession>
<evidence type="ECO:0008006" key="4">
    <source>
        <dbReference type="Google" id="ProtNLM"/>
    </source>
</evidence>
<evidence type="ECO:0000313" key="2">
    <source>
        <dbReference type="EMBL" id="KAH3788823.1"/>
    </source>
</evidence>
<comment type="caution">
    <text evidence="2">The sequence shown here is derived from an EMBL/GenBank/DDBJ whole genome shotgun (WGS) entry which is preliminary data.</text>
</comment>
<feature type="region of interest" description="Disordered" evidence="1">
    <location>
        <begin position="1"/>
        <end position="25"/>
    </location>
</feature>
<keyword evidence="3" id="KW-1185">Reference proteome</keyword>
<proteinExistence type="predicted"/>
<dbReference type="PANTHER" id="PTHR46312:SF2">
    <property type="entry name" value="NUCLEOTIDE-BINDING OLIGOMERIZATION DOMAIN-CONTAINING PROTEIN 2-LIKE"/>
    <property type="match status" value="1"/>
</dbReference>
<dbReference type="SUPFAM" id="SSF52540">
    <property type="entry name" value="P-loop containing nucleoside triphosphate hydrolases"/>
    <property type="match status" value="1"/>
</dbReference>
<dbReference type="Proteomes" id="UP000828390">
    <property type="component" value="Unassembled WGS sequence"/>
</dbReference>
<gene>
    <name evidence="2" type="ORF">DPMN_166985</name>
</gene>
<evidence type="ECO:0000256" key="1">
    <source>
        <dbReference type="SAM" id="MobiDB-lite"/>
    </source>
</evidence>
<dbReference type="PANTHER" id="PTHR46312">
    <property type="entry name" value="NACHT DOMAIN-CONTAINING PROTEIN"/>
    <property type="match status" value="1"/>
</dbReference>
<dbReference type="EMBL" id="JAIWYP010000008">
    <property type="protein sequence ID" value="KAH3788823.1"/>
    <property type="molecule type" value="Genomic_DNA"/>
</dbReference>
<organism evidence="2 3">
    <name type="scientific">Dreissena polymorpha</name>
    <name type="common">Zebra mussel</name>
    <name type="synonym">Mytilus polymorpha</name>
    <dbReference type="NCBI Taxonomy" id="45954"/>
    <lineage>
        <taxon>Eukaryota</taxon>
        <taxon>Metazoa</taxon>
        <taxon>Spiralia</taxon>
        <taxon>Lophotrochozoa</taxon>
        <taxon>Mollusca</taxon>
        <taxon>Bivalvia</taxon>
        <taxon>Autobranchia</taxon>
        <taxon>Heteroconchia</taxon>
        <taxon>Euheterodonta</taxon>
        <taxon>Imparidentia</taxon>
        <taxon>Neoheterodontei</taxon>
        <taxon>Myida</taxon>
        <taxon>Dreissenoidea</taxon>
        <taxon>Dreissenidae</taxon>
        <taxon>Dreissena</taxon>
    </lineage>
</organism>
<dbReference type="Gene3D" id="3.40.50.300">
    <property type="entry name" value="P-loop containing nucleotide triphosphate hydrolases"/>
    <property type="match status" value="1"/>
</dbReference>
<name>A0A9D4IYD3_DREPO</name>